<dbReference type="EMBL" id="PJNH01000003">
    <property type="protein sequence ID" value="PKR77117.1"/>
    <property type="molecule type" value="Genomic_DNA"/>
</dbReference>
<dbReference type="Proteomes" id="UP000243524">
    <property type="component" value="Unassembled WGS sequence"/>
</dbReference>
<dbReference type="InterPro" id="IPR036291">
    <property type="entry name" value="NAD(P)-bd_dom_sf"/>
</dbReference>
<evidence type="ECO:0000313" key="3">
    <source>
        <dbReference type="EMBL" id="PKR77117.1"/>
    </source>
</evidence>
<feature type="domain" description="NAD-dependent epimerase/dehydratase" evidence="2">
    <location>
        <begin position="3"/>
        <end position="235"/>
    </location>
</feature>
<comment type="caution">
    <text evidence="3">The sequence shown here is derived from an EMBL/GenBank/DDBJ whole genome shotgun (WGS) entry which is preliminary data.</text>
</comment>
<dbReference type="InterPro" id="IPR001509">
    <property type="entry name" value="Epimerase_deHydtase"/>
</dbReference>
<name>A0A2I0QS06_9BACI</name>
<protein>
    <submittedName>
        <fullName evidence="3">Epimerase</fullName>
    </submittedName>
</protein>
<dbReference type="Gene3D" id="3.40.50.720">
    <property type="entry name" value="NAD(P)-binding Rossmann-like Domain"/>
    <property type="match status" value="1"/>
</dbReference>
<evidence type="ECO:0000313" key="4">
    <source>
        <dbReference type="Proteomes" id="UP000243524"/>
    </source>
</evidence>
<comment type="similarity">
    <text evidence="1">Belongs to the NAD(P)-dependent epimerase/dehydratase family.</text>
</comment>
<dbReference type="RefSeq" id="WP_101331920.1">
    <property type="nucleotide sequence ID" value="NZ_PJNH01000003.1"/>
</dbReference>
<dbReference type="Pfam" id="PF01370">
    <property type="entry name" value="Epimerase"/>
    <property type="match status" value="1"/>
</dbReference>
<proteinExistence type="inferred from homology"/>
<dbReference type="SUPFAM" id="SSF51735">
    <property type="entry name" value="NAD(P)-binding Rossmann-fold domains"/>
    <property type="match status" value="1"/>
</dbReference>
<gene>
    <name evidence="3" type="ORF">CEY16_10245</name>
</gene>
<organism evidence="3 4">
    <name type="scientific">Halalkalibacillus sediminis</name>
    <dbReference type="NCBI Taxonomy" id="2018042"/>
    <lineage>
        <taxon>Bacteria</taxon>
        <taxon>Bacillati</taxon>
        <taxon>Bacillota</taxon>
        <taxon>Bacilli</taxon>
        <taxon>Bacillales</taxon>
        <taxon>Bacillaceae</taxon>
        <taxon>Halalkalibacillus</taxon>
    </lineage>
</organism>
<dbReference type="PANTHER" id="PTHR43000">
    <property type="entry name" value="DTDP-D-GLUCOSE 4,6-DEHYDRATASE-RELATED"/>
    <property type="match status" value="1"/>
</dbReference>
<evidence type="ECO:0000259" key="2">
    <source>
        <dbReference type="Pfam" id="PF01370"/>
    </source>
</evidence>
<dbReference type="OrthoDB" id="9809586at2"/>
<dbReference type="AlphaFoldDB" id="A0A2I0QS06"/>
<sequence>MRVFIIGGTNFMGPHVVKQLIDKGHEVMVYHRGSNPAPEIEGVKEVLGDREDIVKLKDEAKDFEPDVVVDMVCMFERNVDQLEQALEGIVERLVVISSADVYRAFEVLNQVTDDPVQPSPIRENDELRTRLYPFKDKLDTEFARKYDKIPIEQKILNSKNFKGTVLRLPMVYGAKDPNRRFMNYIHKMNDGRPHLVMDDRMANALFSKGYSENIAQAIVEAIENEETIGEIFNLGEPTPITELEWVKHLKKVLDWSGEIIVAPAGELVDDLGINTDQELHLDTSKFRDITGFTEEVSLEEGLNRTVKWELENPPEGDFSEVFGYEIEDKVAEKIHQ</sequence>
<evidence type="ECO:0000256" key="1">
    <source>
        <dbReference type="ARBA" id="ARBA00007637"/>
    </source>
</evidence>
<accession>A0A2I0QS06</accession>
<keyword evidence="4" id="KW-1185">Reference proteome</keyword>
<reference evidence="3 4" key="1">
    <citation type="submission" date="2017-06" db="EMBL/GenBank/DDBJ databases">
        <title>the draft geome sequence of Illustriluteabacillus marina B3227.</title>
        <authorList>
            <person name="He R.-H."/>
            <person name="Du Z.-J."/>
        </authorList>
    </citation>
    <scope>NUCLEOTIDE SEQUENCE [LARGE SCALE GENOMIC DNA]</scope>
    <source>
        <strain evidence="3 4">B3227</strain>
    </source>
</reference>